<dbReference type="PANTHER" id="PTHR38683">
    <property type="entry name" value="CHORISMATE PYRUVATE-LYASE"/>
    <property type="match status" value="1"/>
</dbReference>
<comment type="pathway">
    <text evidence="4">Cofactor biosynthesis; ubiquinone biosynthesis.</text>
</comment>
<feature type="binding site" evidence="4">
    <location>
        <position position="174"/>
    </location>
    <ligand>
        <name>substrate</name>
    </ligand>
</feature>
<dbReference type="RefSeq" id="WP_341596309.1">
    <property type="nucleotide sequence ID" value="NZ_JBAKAZ010000005.1"/>
</dbReference>
<comment type="caution">
    <text evidence="4">Lacks conserved residue(s) required for the propagation of feature annotation.</text>
</comment>
<accession>A0ABU9GM24</accession>
<comment type="similarity">
    <text evidence="4">Belongs to the UbiC family.</text>
</comment>
<protein>
    <recommendedName>
        <fullName evidence="4">Probable chorismate pyruvate-lyase</fullName>
        <shortName evidence="4">CL</shortName>
        <shortName evidence="4">CPL</shortName>
        <ecNumber evidence="4">4.1.3.40</ecNumber>
    </recommendedName>
</protein>
<comment type="subcellular location">
    <subcellularLocation>
        <location evidence="4">Cytoplasm</location>
    </subcellularLocation>
</comment>
<evidence type="ECO:0000256" key="3">
    <source>
        <dbReference type="ARBA" id="ARBA00023239"/>
    </source>
</evidence>
<gene>
    <name evidence="4" type="primary">ubiC</name>
    <name evidence="5" type="ORF">V6256_01950</name>
</gene>
<proteinExistence type="inferred from homology"/>
<feature type="binding site" evidence="4">
    <location>
        <position position="115"/>
    </location>
    <ligand>
        <name>substrate</name>
    </ligand>
</feature>
<dbReference type="Pfam" id="PF04345">
    <property type="entry name" value="Chor_lyase"/>
    <property type="match status" value="1"/>
</dbReference>
<keyword evidence="6" id="KW-1185">Reference proteome</keyword>
<comment type="catalytic activity">
    <reaction evidence="4">
        <text>chorismate = 4-hydroxybenzoate + pyruvate</text>
        <dbReference type="Rhea" id="RHEA:16505"/>
        <dbReference type="ChEBI" id="CHEBI:15361"/>
        <dbReference type="ChEBI" id="CHEBI:17879"/>
        <dbReference type="ChEBI" id="CHEBI:29748"/>
        <dbReference type="EC" id="4.1.3.40"/>
    </reaction>
</comment>
<dbReference type="HAMAP" id="MF_01632">
    <property type="entry name" value="UbiC"/>
    <property type="match status" value="1"/>
</dbReference>
<comment type="caution">
    <text evidence="5">The sequence shown here is derived from an EMBL/GenBank/DDBJ whole genome shotgun (WGS) entry which is preliminary data.</text>
</comment>
<keyword evidence="3 4" id="KW-0456">Lyase</keyword>
<dbReference type="GO" id="GO:0008813">
    <property type="term" value="F:chorismate lyase activity"/>
    <property type="evidence" value="ECO:0007669"/>
    <property type="project" value="UniProtKB-EC"/>
</dbReference>
<feature type="binding site" evidence="4">
    <location>
        <position position="77"/>
    </location>
    <ligand>
        <name>substrate</name>
    </ligand>
</feature>
<dbReference type="SUPFAM" id="SSF64288">
    <property type="entry name" value="Chorismate lyase-like"/>
    <property type="match status" value="1"/>
</dbReference>
<evidence type="ECO:0000256" key="1">
    <source>
        <dbReference type="ARBA" id="ARBA00022490"/>
    </source>
</evidence>
<name>A0ABU9GM24_9GAMM</name>
<dbReference type="PANTHER" id="PTHR38683:SF1">
    <property type="entry name" value="CHORISMATE PYRUVATE-LYASE"/>
    <property type="match status" value="1"/>
</dbReference>
<dbReference type="InterPro" id="IPR007440">
    <property type="entry name" value="Chorismate--pyruvate_lyase"/>
</dbReference>
<dbReference type="InterPro" id="IPR028978">
    <property type="entry name" value="Chorismate_lyase_/UTRA_dom_sf"/>
</dbReference>
<organism evidence="5 6">
    <name type="scientific">Psychromonas aquatilis</name>
    <dbReference type="NCBI Taxonomy" id="2005072"/>
    <lineage>
        <taxon>Bacteria</taxon>
        <taxon>Pseudomonadati</taxon>
        <taxon>Pseudomonadota</taxon>
        <taxon>Gammaproteobacteria</taxon>
        <taxon>Alteromonadales</taxon>
        <taxon>Psychromonadaceae</taxon>
        <taxon>Psychromonas</taxon>
    </lineage>
</organism>
<evidence type="ECO:0000256" key="2">
    <source>
        <dbReference type="ARBA" id="ARBA00022688"/>
    </source>
</evidence>
<evidence type="ECO:0000313" key="6">
    <source>
        <dbReference type="Proteomes" id="UP001369082"/>
    </source>
</evidence>
<comment type="function">
    <text evidence="4">Removes the pyruvyl group from chorismate, with concomitant aromatization of the ring, to provide 4-hydroxybenzoate (4HB) for the ubiquinone pathway.</text>
</comment>
<evidence type="ECO:0000313" key="5">
    <source>
        <dbReference type="EMBL" id="MEL0628359.1"/>
    </source>
</evidence>
<keyword evidence="4" id="KW-0670">Pyruvate</keyword>
<dbReference type="Proteomes" id="UP001369082">
    <property type="component" value="Unassembled WGS sequence"/>
</dbReference>
<reference evidence="5 6" key="1">
    <citation type="submission" date="2024-02" db="EMBL/GenBank/DDBJ databases">
        <title>Bacteria isolated from the canopy kelp, Nereocystis luetkeana.</title>
        <authorList>
            <person name="Pfister C.A."/>
            <person name="Younker I.T."/>
            <person name="Light S.H."/>
        </authorList>
    </citation>
    <scope>NUCLEOTIDE SEQUENCE [LARGE SCALE GENOMIC DNA]</scope>
    <source>
        <strain evidence="5 6">TI.1.05</strain>
    </source>
</reference>
<dbReference type="EMBL" id="JBAKAZ010000005">
    <property type="protein sequence ID" value="MEL0628359.1"/>
    <property type="molecule type" value="Genomic_DNA"/>
</dbReference>
<dbReference type="Gene3D" id="3.40.1410.10">
    <property type="entry name" value="Chorismate lyase-like"/>
    <property type="match status" value="1"/>
</dbReference>
<keyword evidence="2 4" id="KW-0831">Ubiquinone biosynthesis</keyword>
<dbReference type="EC" id="4.1.3.40" evidence="4"/>
<evidence type="ECO:0000256" key="4">
    <source>
        <dbReference type="HAMAP-Rule" id="MF_01632"/>
    </source>
</evidence>
<sequence length="184" mass="20881">MNKLLNIALSTEWKKNVDNISCTPEVASWLVDQASLTKKLEAKAENFSVEVKLQTKTDTKQDALSSYFPSSETVLVREVLLKCNHVANVFAQTEIPQQTISSKYQQLEHIGEEPLGKFLFQEKSLKRGEIEVAEFLVGSPIHQLCESLQQTCHHSLWARRSLFYIENNPLLVTEVFLPASGIYQ</sequence>
<keyword evidence="1 4" id="KW-0963">Cytoplasm</keyword>